<feature type="domain" description="Sulfatase-modifying factor enzyme-like" evidence="1">
    <location>
        <begin position="26"/>
        <end position="273"/>
    </location>
</feature>
<dbReference type="PROSITE" id="PS51257">
    <property type="entry name" value="PROKAR_LIPOPROTEIN"/>
    <property type="match status" value="1"/>
</dbReference>
<gene>
    <name evidence="2" type="ORF">METZ01_LOCUS355251</name>
</gene>
<protein>
    <recommendedName>
        <fullName evidence="1">Sulfatase-modifying factor enzyme-like domain-containing protein</fullName>
    </recommendedName>
</protein>
<dbReference type="InterPro" id="IPR042095">
    <property type="entry name" value="SUMF_sf"/>
</dbReference>
<proteinExistence type="predicted"/>
<organism evidence="2">
    <name type="scientific">marine metagenome</name>
    <dbReference type="NCBI Taxonomy" id="408172"/>
    <lineage>
        <taxon>unclassified sequences</taxon>
        <taxon>metagenomes</taxon>
        <taxon>ecological metagenomes</taxon>
    </lineage>
</organism>
<accession>A0A382RZG3</accession>
<dbReference type="EMBL" id="UINC01124926">
    <property type="protein sequence ID" value="SVD02397.1"/>
    <property type="molecule type" value="Genomic_DNA"/>
</dbReference>
<evidence type="ECO:0000313" key="2">
    <source>
        <dbReference type="EMBL" id="SVD02397.1"/>
    </source>
</evidence>
<dbReference type="InterPro" id="IPR016187">
    <property type="entry name" value="CTDL_fold"/>
</dbReference>
<dbReference type="SUPFAM" id="SSF56436">
    <property type="entry name" value="C-type lectin-like"/>
    <property type="match status" value="1"/>
</dbReference>
<dbReference type="InterPro" id="IPR051043">
    <property type="entry name" value="Sulfatase_Mod_Factor_Kinase"/>
</dbReference>
<dbReference type="PANTHER" id="PTHR23150:SF19">
    <property type="entry name" value="FORMYLGLYCINE-GENERATING ENZYME"/>
    <property type="match status" value="1"/>
</dbReference>
<evidence type="ECO:0000259" key="1">
    <source>
        <dbReference type="Pfam" id="PF03781"/>
    </source>
</evidence>
<sequence length="295" mass="34013">MQSIQKILWTITLGLILSGCMEKIPEGMVLIPSGEFTIGTNQTDEENHALSLGLHKPWFADESPERRIDIADFYIDRYEVTNLKYYIFCQATDHKPPRYWKGQKFPEGQDHLPVIEVNYFDASDYAKWAGKRLPTEKEWEKAARGRGGFIYPWGDDFIPGVANLSLSPRTKKGQGLKPVGSFPKSASPYKVQDMIGNVWEWVWEYYQPYPGNTFKTPAYEKKQIVVRGLSYMGVGHFSKKEFLKVVSLKARASYREHLNPLARKKDVGFRCAKDRPSFMERVFRVKADQPEKSQV</sequence>
<name>A0A382RZG3_9ZZZZ</name>
<dbReference type="AlphaFoldDB" id="A0A382RZG3"/>
<dbReference type="GO" id="GO:0120147">
    <property type="term" value="F:formylglycine-generating oxidase activity"/>
    <property type="evidence" value="ECO:0007669"/>
    <property type="project" value="TreeGrafter"/>
</dbReference>
<dbReference type="Gene3D" id="3.90.1580.10">
    <property type="entry name" value="paralog of FGE (formylglycine-generating enzyme)"/>
    <property type="match status" value="1"/>
</dbReference>
<dbReference type="InterPro" id="IPR005532">
    <property type="entry name" value="SUMF_dom"/>
</dbReference>
<dbReference type="Pfam" id="PF03781">
    <property type="entry name" value="FGE-sulfatase"/>
    <property type="match status" value="1"/>
</dbReference>
<dbReference type="PANTHER" id="PTHR23150">
    <property type="entry name" value="SULFATASE MODIFYING FACTOR 1, 2"/>
    <property type="match status" value="1"/>
</dbReference>
<reference evidence="2" key="1">
    <citation type="submission" date="2018-05" db="EMBL/GenBank/DDBJ databases">
        <authorList>
            <person name="Lanie J.A."/>
            <person name="Ng W.-L."/>
            <person name="Kazmierczak K.M."/>
            <person name="Andrzejewski T.M."/>
            <person name="Davidsen T.M."/>
            <person name="Wayne K.J."/>
            <person name="Tettelin H."/>
            <person name="Glass J.I."/>
            <person name="Rusch D."/>
            <person name="Podicherti R."/>
            <person name="Tsui H.-C.T."/>
            <person name="Winkler M.E."/>
        </authorList>
    </citation>
    <scope>NUCLEOTIDE SEQUENCE</scope>
</reference>